<gene>
    <name evidence="3" type="ORF">AMD02_14285</name>
</gene>
<dbReference type="SUPFAM" id="SSF69279">
    <property type="entry name" value="Phage tail proteins"/>
    <property type="match status" value="1"/>
</dbReference>
<evidence type="ECO:0000259" key="2">
    <source>
        <dbReference type="Pfam" id="PF24032"/>
    </source>
</evidence>
<protein>
    <submittedName>
        <fullName evidence="3">Phage portal protein</fullName>
    </submittedName>
</protein>
<feature type="domain" description="YqbQ/XkdQ" evidence="2">
    <location>
        <begin position="21"/>
        <end position="315"/>
    </location>
</feature>
<feature type="coiled-coil region" evidence="1">
    <location>
        <begin position="244"/>
        <end position="271"/>
    </location>
</feature>
<accession>A0A0M0KLZ6</accession>
<dbReference type="RefSeq" id="WP_053431733.1">
    <property type="nucleotide sequence ID" value="NZ_LILD02000002.1"/>
</dbReference>
<proteinExistence type="predicted"/>
<dbReference type="AlphaFoldDB" id="A0A0M0KLZ6"/>
<organism evidence="3">
    <name type="scientific">Halalkalibacterium halodurans</name>
    <name type="common">Bacillus halodurans</name>
    <dbReference type="NCBI Taxonomy" id="86665"/>
    <lineage>
        <taxon>Bacteria</taxon>
        <taxon>Bacillati</taxon>
        <taxon>Bacillota</taxon>
        <taxon>Bacilli</taxon>
        <taxon>Bacillales</taxon>
        <taxon>Bacillaceae</taxon>
        <taxon>Halalkalibacterium (ex Joshi et al. 2022)</taxon>
    </lineage>
</organism>
<dbReference type="PATRIC" id="fig|136160.3.peg.3320"/>
<comment type="caution">
    <text evidence="3">The sequence shown here is derived from an EMBL/GenBank/DDBJ whole genome shotgun (WGS) entry which is preliminary data.</text>
</comment>
<name>A0A0M0KLZ6_ALKHA</name>
<sequence length="325" mass="37500">MIEIWCVKPTERLELVVEGQVTWEGKRYQAPRKLQATIVTKQGNQRYYTLEEGDTVLFKWKGKELFRGTVFSRIPRDNTLFFEAYDMLTYLVRNKDVYAFSNQRADQIVRRICNDFQIPTTTIVNTGVTFKSLLVTQETTLYDIILKALKRTRANNGRNYQLYSTKGKLGLRAWPDPSEVYVIEKGVNLISYEYSTSIEETATRVKMKMQKNDKTYTATARDNDGARKFGVLQYTETVTDDLNQAQLQRRADNKQKELKGVQRKLNGVQAVGIPDVTSGLPVRVIIKDVGINRNYWVDSDSHTFQGNTHKMTLDLVRNNRIPEVS</sequence>
<reference evidence="3" key="1">
    <citation type="submission" date="2015-08" db="EMBL/GenBank/DDBJ databases">
        <title>Complete DNA Sequence of Pseudomonas syringae pv. actinidiae, the Causal Agent of Kiwifruit Canker Disease.</title>
        <authorList>
            <person name="Rikkerink E.H.A."/>
            <person name="Fineran P.C."/>
        </authorList>
    </citation>
    <scope>NUCLEOTIDE SEQUENCE</scope>
    <source>
        <strain evidence="3">DSM 13666</strain>
    </source>
</reference>
<keyword evidence="1" id="KW-0175">Coiled coil</keyword>
<evidence type="ECO:0000256" key="1">
    <source>
        <dbReference type="SAM" id="Coils"/>
    </source>
</evidence>
<dbReference type="EMBL" id="LILD01000001">
    <property type="protein sequence ID" value="KOO39886.1"/>
    <property type="molecule type" value="Genomic_DNA"/>
</dbReference>
<dbReference type="Pfam" id="PF24032">
    <property type="entry name" value="YQBQ"/>
    <property type="match status" value="1"/>
</dbReference>
<dbReference type="InterPro" id="IPR056937">
    <property type="entry name" value="YqbQ/XkdQ"/>
</dbReference>
<evidence type="ECO:0000313" key="3">
    <source>
        <dbReference type="EMBL" id="KOO39886.1"/>
    </source>
</evidence>